<dbReference type="InterPro" id="IPR036188">
    <property type="entry name" value="FAD/NAD-bd_sf"/>
</dbReference>
<sequence length="406" mass="45884">MVQQRVVVIGGGTAGLGVIASLRKRNKQLAITLIEPQEYHYYQPGWTLVGAGEYDQRDTRRPMRKLIPSGVTWHKDSVSRVEAERQQVHTAAGQALPYDVLLICCGLTLRWDKIEGLEETLGKNGVTSNYRYDLAPYTWELVQQLKCGNALFTQPPVPIKCAGAPQKALYLSCDYWHKQHRLGQINTELCIAGQQLFSVSDFIPELERWLQHYHAQVNYGCKLVRVDGANRQAWFEQAGADGETVEVQRSFDMLHVVPPQLPPAFISDSGLGNEAGWCDVDEITLQHTRFASIFSLGDAVSTSNSKTAAAARKQMVIVARNVLSFLRQQPLTARYDGYSSCPLTVRRGKVLLAEFGYNGRLLPTFPLNPLKPRWLGWFLKARFLPWFYWKGILQGVEWFTACKPKR</sequence>
<reference evidence="9" key="1">
    <citation type="submission" date="2016-10" db="EMBL/GenBank/DDBJ databases">
        <authorList>
            <person name="Varghese N."/>
            <person name="Submissions S."/>
        </authorList>
    </citation>
    <scope>NUCLEOTIDE SEQUENCE [LARGE SCALE GENOMIC DNA]</scope>
    <source>
        <strain evidence="9">N6PO6</strain>
    </source>
</reference>
<evidence type="ECO:0000256" key="2">
    <source>
        <dbReference type="ARBA" id="ARBA00022630"/>
    </source>
</evidence>
<dbReference type="InterPro" id="IPR023753">
    <property type="entry name" value="FAD/NAD-binding_dom"/>
</dbReference>
<name>A0A1I4YU98_9GAMM</name>
<keyword evidence="5" id="KW-0809">Transit peptide</keyword>
<dbReference type="FunFam" id="3.50.50.60:FF:000034">
    <property type="entry name" value="sulfide:quinone oxidoreductase, mitochondrial"/>
    <property type="match status" value="1"/>
</dbReference>
<evidence type="ECO:0000256" key="6">
    <source>
        <dbReference type="ARBA" id="ARBA00023002"/>
    </source>
</evidence>
<dbReference type="Proteomes" id="UP000242222">
    <property type="component" value="Unassembled WGS sequence"/>
</dbReference>
<dbReference type="STRING" id="1367852.SAMN05216516_10727"/>
<gene>
    <name evidence="8" type="ORF">SAMN05216516_10727</name>
</gene>
<dbReference type="GO" id="GO:0070221">
    <property type="term" value="P:sulfide oxidation, using sulfide:quinone oxidoreductase"/>
    <property type="evidence" value="ECO:0007669"/>
    <property type="project" value="TreeGrafter"/>
</dbReference>
<protein>
    <submittedName>
        <fullName evidence="8">Sulfide:quinone oxidoreductase</fullName>
    </submittedName>
</protein>
<evidence type="ECO:0000313" key="9">
    <source>
        <dbReference type="Proteomes" id="UP000242222"/>
    </source>
</evidence>
<dbReference type="OrthoDB" id="101972at2"/>
<keyword evidence="6" id="KW-0560">Oxidoreductase</keyword>
<keyword evidence="2" id="KW-0285">Flavoprotein</keyword>
<evidence type="ECO:0000256" key="1">
    <source>
        <dbReference type="ARBA" id="ARBA00001974"/>
    </source>
</evidence>
<evidence type="ECO:0000259" key="7">
    <source>
        <dbReference type="Pfam" id="PF07992"/>
    </source>
</evidence>
<dbReference type="RefSeq" id="WP_092878085.1">
    <property type="nucleotide sequence ID" value="NZ_FOVC01000007.1"/>
</dbReference>
<keyword evidence="4" id="KW-0274">FAD</keyword>
<feature type="domain" description="FAD/NAD(P)-binding" evidence="7">
    <location>
        <begin position="5"/>
        <end position="124"/>
    </location>
</feature>
<keyword evidence="3" id="KW-0874">Quinone</keyword>
<dbReference type="GO" id="GO:0070224">
    <property type="term" value="F:sulfide:quinone oxidoreductase activity"/>
    <property type="evidence" value="ECO:0007669"/>
    <property type="project" value="TreeGrafter"/>
</dbReference>
<proteinExistence type="predicted"/>
<dbReference type="PANTHER" id="PTHR10632">
    <property type="entry name" value="SULFIDE:QUINONE OXIDOREDUCTASE"/>
    <property type="match status" value="1"/>
</dbReference>
<dbReference type="GO" id="GO:0071949">
    <property type="term" value="F:FAD binding"/>
    <property type="evidence" value="ECO:0007669"/>
    <property type="project" value="TreeGrafter"/>
</dbReference>
<keyword evidence="9" id="KW-1185">Reference proteome</keyword>
<dbReference type="Pfam" id="PF07992">
    <property type="entry name" value="Pyr_redox_2"/>
    <property type="match status" value="1"/>
</dbReference>
<evidence type="ECO:0000313" key="8">
    <source>
        <dbReference type="EMBL" id="SFN41200.1"/>
    </source>
</evidence>
<dbReference type="Gene3D" id="3.50.50.60">
    <property type="entry name" value="FAD/NAD(P)-binding domain"/>
    <property type="match status" value="2"/>
</dbReference>
<dbReference type="EMBL" id="FOVC01000007">
    <property type="protein sequence ID" value="SFN41200.1"/>
    <property type="molecule type" value="Genomic_DNA"/>
</dbReference>
<dbReference type="SUPFAM" id="SSF51905">
    <property type="entry name" value="FAD/NAD(P)-binding domain"/>
    <property type="match status" value="2"/>
</dbReference>
<evidence type="ECO:0000256" key="3">
    <source>
        <dbReference type="ARBA" id="ARBA00022719"/>
    </source>
</evidence>
<dbReference type="InterPro" id="IPR015904">
    <property type="entry name" value="Sulphide_quinone_reductase"/>
</dbReference>
<dbReference type="AlphaFoldDB" id="A0A1I4YU98"/>
<accession>A0A1I4YU98</accession>
<dbReference type="PANTHER" id="PTHR10632:SF2">
    <property type="entry name" value="SULFIDE:QUINONE OXIDOREDUCTASE, MITOCHONDRIAL"/>
    <property type="match status" value="1"/>
</dbReference>
<evidence type="ECO:0000256" key="5">
    <source>
        <dbReference type="ARBA" id="ARBA00022946"/>
    </source>
</evidence>
<comment type="cofactor">
    <cofactor evidence="1">
        <name>FAD</name>
        <dbReference type="ChEBI" id="CHEBI:57692"/>
    </cofactor>
</comment>
<organism evidence="8 9">
    <name type="scientific">Izhakiella capsodis</name>
    <dbReference type="NCBI Taxonomy" id="1367852"/>
    <lineage>
        <taxon>Bacteria</taxon>
        <taxon>Pseudomonadati</taxon>
        <taxon>Pseudomonadota</taxon>
        <taxon>Gammaproteobacteria</taxon>
        <taxon>Enterobacterales</taxon>
        <taxon>Erwiniaceae</taxon>
        <taxon>Izhakiella</taxon>
    </lineage>
</organism>
<dbReference type="GO" id="GO:0048038">
    <property type="term" value="F:quinone binding"/>
    <property type="evidence" value="ECO:0007669"/>
    <property type="project" value="UniProtKB-KW"/>
</dbReference>
<evidence type="ECO:0000256" key="4">
    <source>
        <dbReference type="ARBA" id="ARBA00022827"/>
    </source>
</evidence>